<evidence type="ECO:0000256" key="1">
    <source>
        <dbReference type="SAM" id="MobiDB-lite"/>
    </source>
</evidence>
<gene>
    <name evidence="2" type="primary">BnaCnng14790D</name>
    <name evidence="2" type="ORF">GSBRNA2T00087202001</name>
</gene>
<accession>A0A078IB03</accession>
<evidence type="ECO:0000313" key="2">
    <source>
        <dbReference type="EMBL" id="CDY47342.1"/>
    </source>
</evidence>
<reference evidence="2 3" key="1">
    <citation type="journal article" date="2014" name="Science">
        <title>Plant genetics. Early allopolyploid evolution in the post-Neolithic Brassica napus oilseed genome.</title>
        <authorList>
            <person name="Chalhoub B."/>
            <person name="Denoeud F."/>
            <person name="Liu S."/>
            <person name="Parkin I.A."/>
            <person name="Tang H."/>
            <person name="Wang X."/>
            <person name="Chiquet J."/>
            <person name="Belcram H."/>
            <person name="Tong C."/>
            <person name="Samans B."/>
            <person name="Correa M."/>
            <person name="Da Silva C."/>
            <person name="Just J."/>
            <person name="Falentin C."/>
            <person name="Koh C.S."/>
            <person name="Le Clainche I."/>
            <person name="Bernard M."/>
            <person name="Bento P."/>
            <person name="Noel B."/>
            <person name="Labadie K."/>
            <person name="Alberti A."/>
            <person name="Charles M."/>
            <person name="Arnaud D."/>
            <person name="Guo H."/>
            <person name="Daviaud C."/>
            <person name="Alamery S."/>
            <person name="Jabbari K."/>
            <person name="Zhao M."/>
            <person name="Edger P.P."/>
            <person name="Chelaifa H."/>
            <person name="Tack D."/>
            <person name="Lassalle G."/>
            <person name="Mestiri I."/>
            <person name="Schnel N."/>
            <person name="Le Paslier M.C."/>
            <person name="Fan G."/>
            <person name="Renault V."/>
            <person name="Bayer P.E."/>
            <person name="Golicz A.A."/>
            <person name="Manoli S."/>
            <person name="Lee T.H."/>
            <person name="Thi V.H."/>
            <person name="Chalabi S."/>
            <person name="Hu Q."/>
            <person name="Fan C."/>
            <person name="Tollenaere R."/>
            <person name="Lu Y."/>
            <person name="Battail C."/>
            <person name="Shen J."/>
            <person name="Sidebottom C.H."/>
            <person name="Wang X."/>
            <person name="Canaguier A."/>
            <person name="Chauveau A."/>
            <person name="Berard A."/>
            <person name="Deniot G."/>
            <person name="Guan M."/>
            <person name="Liu Z."/>
            <person name="Sun F."/>
            <person name="Lim Y.P."/>
            <person name="Lyons E."/>
            <person name="Town C.D."/>
            <person name="Bancroft I."/>
            <person name="Wang X."/>
            <person name="Meng J."/>
            <person name="Ma J."/>
            <person name="Pires J.C."/>
            <person name="King G.J."/>
            <person name="Brunel D."/>
            <person name="Delourme R."/>
            <person name="Renard M."/>
            <person name="Aury J.M."/>
            <person name="Adams K.L."/>
            <person name="Batley J."/>
            <person name="Snowdon R.J."/>
            <person name="Tost J."/>
            <person name="Edwards D."/>
            <person name="Zhou Y."/>
            <person name="Hua W."/>
            <person name="Sharpe A.G."/>
            <person name="Paterson A.H."/>
            <person name="Guan C."/>
            <person name="Wincker P."/>
        </authorList>
    </citation>
    <scope>NUCLEOTIDE SEQUENCE [LARGE SCALE GENOMIC DNA]</scope>
    <source>
        <strain evidence="3">cv. Darmor-bzh</strain>
    </source>
</reference>
<evidence type="ECO:0000313" key="3">
    <source>
        <dbReference type="Proteomes" id="UP000028999"/>
    </source>
</evidence>
<dbReference type="Proteomes" id="UP000028999">
    <property type="component" value="Unassembled WGS sequence"/>
</dbReference>
<feature type="region of interest" description="Disordered" evidence="1">
    <location>
        <begin position="87"/>
        <end position="117"/>
    </location>
</feature>
<organism evidence="2 3">
    <name type="scientific">Brassica napus</name>
    <name type="common">Rape</name>
    <dbReference type="NCBI Taxonomy" id="3708"/>
    <lineage>
        <taxon>Eukaryota</taxon>
        <taxon>Viridiplantae</taxon>
        <taxon>Streptophyta</taxon>
        <taxon>Embryophyta</taxon>
        <taxon>Tracheophyta</taxon>
        <taxon>Spermatophyta</taxon>
        <taxon>Magnoliopsida</taxon>
        <taxon>eudicotyledons</taxon>
        <taxon>Gunneridae</taxon>
        <taxon>Pentapetalae</taxon>
        <taxon>rosids</taxon>
        <taxon>malvids</taxon>
        <taxon>Brassicales</taxon>
        <taxon>Brassicaceae</taxon>
        <taxon>Brassiceae</taxon>
        <taxon>Brassica</taxon>
    </lineage>
</organism>
<proteinExistence type="predicted"/>
<dbReference type="EMBL" id="LK032710">
    <property type="protein sequence ID" value="CDY47342.1"/>
    <property type="molecule type" value="Genomic_DNA"/>
</dbReference>
<keyword evidence="3" id="KW-1185">Reference proteome</keyword>
<dbReference type="AlphaFoldDB" id="A0A078IB03"/>
<protein>
    <submittedName>
        <fullName evidence="2">BnaCnng14790D protein</fullName>
    </submittedName>
</protein>
<feature type="compositionally biased region" description="Polar residues" evidence="1">
    <location>
        <begin position="88"/>
        <end position="103"/>
    </location>
</feature>
<dbReference type="PaxDb" id="3708-A0A078IB03"/>
<sequence>MYKEVARLSSGSCCVECGADRRRPPSSLGCYNFEVLSRFSIDYIIHKCVGEITSAGRDRHGRGEPVCCRSASTTLKEHLKSLVMPTAENENNALDPKNSQNIEGETPLYAAAENGHS</sequence>
<dbReference type="Gramene" id="CDY47342">
    <property type="protein sequence ID" value="CDY47342"/>
    <property type="gene ID" value="GSBRNA2T00087202001"/>
</dbReference>
<name>A0A078IB03_BRANA</name>